<dbReference type="EMBL" id="QRBB01000001">
    <property type="protein sequence ID" value="RDS78011.1"/>
    <property type="molecule type" value="Genomic_DNA"/>
</dbReference>
<reference evidence="1 2" key="1">
    <citation type="submission" date="2018-07" db="EMBL/GenBank/DDBJ databases">
        <title>Erythrobacter nanhaiensis sp. nov., a novel member of the genus Erythrobacter isolated from the South China Sea.</title>
        <authorList>
            <person name="Chen X."/>
            <person name="Liu J."/>
        </authorList>
    </citation>
    <scope>NUCLEOTIDE SEQUENCE [LARGE SCALE GENOMIC DNA]</scope>
    <source>
        <strain evidence="1 2">S-5</strain>
    </source>
</reference>
<dbReference type="Proteomes" id="UP000254101">
    <property type="component" value="Unassembled WGS sequence"/>
</dbReference>
<accession>A0A395LMB5</accession>
<protein>
    <submittedName>
        <fullName evidence="1">Uncharacterized protein</fullName>
    </submittedName>
</protein>
<evidence type="ECO:0000313" key="2">
    <source>
        <dbReference type="Proteomes" id="UP000254101"/>
    </source>
</evidence>
<gene>
    <name evidence="1" type="ORF">DL238_10645</name>
</gene>
<keyword evidence="2" id="KW-1185">Reference proteome</keyword>
<evidence type="ECO:0000313" key="1">
    <source>
        <dbReference type="EMBL" id="RDS78011.1"/>
    </source>
</evidence>
<comment type="caution">
    <text evidence="1">The sequence shown here is derived from an EMBL/GenBank/DDBJ whole genome shotgun (WGS) entry which is preliminary data.</text>
</comment>
<sequence>MRHQCLEGRRGAGSVCADRYRDLVDSFSETGADCDYCDSSGANTPFQKVRVVTTVAYELD</sequence>
<dbReference type="AlphaFoldDB" id="A0A395LMB5"/>
<proteinExistence type="predicted"/>
<name>A0A395LMB5_9SPHN</name>
<organism evidence="1 2">
    <name type="scientific">Alteriqipengyuania lutimaris</name>
    <dbReference type="NCBI Taxonomy" id="1538146"/>
    <lineage>
        <taxon>Bacteria</taxon>
        <taxon>Pseudomonadati</taxon>
        <taxon>Pseudomonadota</taxon>
        <taxon>Alphaproteobacteria</taxon>
        <taxon>Sphingomonadales</taxon>
        <taxon>Erythrobacteraceae</taxon>
        <taxon>Alteriqipengyuania</taxon>
    </lineage>
</organism>